<feature type="binding site" evidence="5">
    <location>
        <position position="120"/>
    </location>
    <ligand>
        <name>5-phospho-alpha-D-ribose 1-diphosphate</name>
        <dbReference type="ChEBI" id="CHEBI:58017"/>
    </ligand>
</feature>
<comment type="caution">
    <text evidence="5">Lacks conserved residue(s) required for the propagation of feature annotation.</text>
</comment>
<comment type="subunit">
    <text evidence="5">Homodimer.</text>
</comment>
<dbReference type="NCBIfam" id="TIGR01245">
    <property type="entry name" value="trpD"/>
    <property type="match status" value="1"/>
</dbReference>
<dbReference type="HAMAP" id="MF_00211">
    <property type="entry name" value="TrpD"/>
    <property type="match status" value="1"/>
</dbReference>
<feature type="binding site" evidence="5">
    <location>
        <position position="80"/>
    </location>
    <ligand>
        <name>5-phospho-alpha-D-ribose 1-diphosphate</name>
        <dbReference type="ChEBI" id="CHEBI:58017"/>
    </ligand>
</feature>
<comment type="caution">
    <text evidence="8">The sequence shown here is derived from an EMBL/GenBank/DDBJ whole genome shotgun (WGS) entry which is preliminary data.</text>
</comment>
<comment type="pathway">
    <text evidence="5">Amino-acid biosynthesis; L-tryptophan biosynthesis; L-tryptophan from chorismate: step 2/5.</text>
</comment>
<dbReference type="RefSeq" id="WP_209700726.1">
    <property type="nucleotide sequence ID" value="NZ_JAGGLM010000001.1"/>
</dbReference>
<dbReference type="SUPFAM" id="SSF52418">
    <property type="entry name" value="Nucleoside phosphorylase/phosphoribosyltransferase catalytic domain"/>
    <property type="match status" value="1"/>
</dbReference>
<dbReference type="InterPro" id="IPR017459">
    <property type="entry name" value="Glycosyl_Trfase_fam3_N_dom"/>
</dbReference>
<feature type="binding site" evidence="5">
    <location>
        <position position="226"/>
    </location>
    <ligand>
        <name>Mg(2+)</name>
        <dbReference type="ChEBI" id="CHEBI:18420"/>
        <label>2</label>
    </ligand>
</feature>
<evidence type="ECO:0000256" key="3">
    <source>
        <dbReference type="ARBA" id="ARBA00022822"/>
    </source>
</evidence>
<dbReference type="Pfam" id="PF02885">
    <property type="entry name" value="Glycos_trans_3N"/>
    <property type="match status" value="1"/>
</dbReference>
<protein>
    <recommendedName>
        <fullName evidence="5">Anthranilate phosphoribosyltransferase</fullName>
        <ecNumber evidence="5">2.4.2.18</ecNumber>
    </recommendedName>
</protein>
<gene>
    <name evidence="5" type="primary">trpD</name>
    <name evidence="8" type="ORF">J2Z42_000464</name>
</gene>
<feature type="binding site" evidence="5">
    <location>
        <position position="225"/>
    </location>
    <ligand>
        <name>Mg(2+)</name>
        <dbReference type="ChEBI" id="CHEBI:18420"/>
        <label>2</label>
    </ligand>
</feature>
<comment type="cofactor">
    <cofactor evidence="5">
        <name>Mg(2+)</name>
        <dbReference type="ChEBI" id="CHEBI:18420"/>
    </cofactor>
    <text evidence="5">Binds 2 magnesium ions per monomer.</text>
</comment>
<dbReference type="InterPro" id="IPR036320">
    <property type="entry name" value="Glycosyl_Trfase_fam3_N_dom_sf"/>
</dbReference>
<keyword evidence="2 5" id="KW-0808">Transferase</keyword>
<evidence type="ECO:0000256" key="5">
    <source>
        <dbReference type="HAMAP-Rule" id="MF_00211"/>
    </source>
</evidence>
<reference evidence="8 9" key="1">
    <citation type="submission" date="2021-03" db="EMBL/GenBank/DDBJ databases">
        <title>Genomic Encyclopedia of Type Strains, Phase IV (KMG-IV): sequencing the most valuable type-strain genomes for metagenomic binning, comparative biology and taxonomic classification.</title>
        <authorList>
            <person name="Goeker M."/>
        </authorList>
    </citation>
    <scope>NUCLEOTIDE SEQUENCE [LARGE SCALE GENOMIC DNA]</scope>
    <source>
        <strain evidence="8 9">DSM 28783</strain>
    </source>
</reference>
<dbReference type="Pfam" id="PF00591">
    <property type="entry name" value="Glycos_transf_3"/>
    <property type="match status" value="1"/>
</dbReference>
<dbReference type="InterPro" id="IPR000312">
    <property type="entry name" value="Glycosyl_Trfase_fam3"/>
</dbReference>
<evidence type="ECO:0000256" key="2">
    <source>
        <dbReference type="ARBA" id="ARBA00022679"/>
    </source>
</evidence>
<keyword evidence="1 5" id="KW-0328">Glycosyltransferase</keyword>
<feature type="domain" description="Glycosyl transferase family 3 N-terminal" evidence="7">
    <location>
        <begin position="4"/>
        <end position="64"/>
    </location>
</feature>
<sequence>MLNEAIKKVVSGNDLSESESEEVMKGIMSGGELPSVVAGFLIGLKMKGEAITEITGCARAMRNMAVPVKLKSEYAIDTCGTGGDGGKTFNISTAASIIAAAGGVKVAKHGNRAVSSKSGSADVLKELGININLEKSKVEKSIDDLGMGFLFAPIYHSAMKNVAGIRRELGVRTIFNILGPLTNPAFVKGQVMGVYDNSLVEPIAKVLLNLGCERALVIHGNDGLDEITTTTATSVCEVKDGEIKKYEIKPEDFGMKLSSFEDIAGGDSKQNADIILDILKGKTGPKRDIVVLNSAAALYVGKKAENIEEGIILASKIIDSGDGYNKYKEILKYSQER</sequence>
<feature type="binding site" evidence="5">
    <location>
        <begin position="108"/>
        <end position="116"/>
    </location>
    <ligand>
        <name>5-phospho-alpha-D-ribose 1-diphosphate</name>
        <dbReference type="ChEBI" id="CHEBI:58017"/>
    </ligand>
</feature>
<dbReference type="Gene3D" id="1.20.970.10">
    <property type="entry name" value="Transferase, Pyrimidine Nucleoside Phosphorylase, Chain C"/>
    <property type="match status" value="1"/>
</dbReference>
<keyword evidence="4 5" id="KW-0057">Aromatic amino acid biosynthesis</keyword>
<dbReference type="PANTHER" id="PTHR43285:SF2">
    <property type="entry name" value="ANTHRANILATE PHOSPHORIBOSYLTRANSFERASE"/>
    <property type="match status" value="1"/>
</dbReference>
<dbReference type="SUPFAM" id="SSF47648">
    <property type="entry name" value="Nucleoside phosphorylase/phosphoribosyltransferase N-terminal domain"/>
    <property type="match status" value="1"/>
</dbReference>
<evidence type="ECO:0000256" key="1">
    <source>
        <dbReference type="ARBA" id="ARBA00022676"/>
    </source>
</evidence>
<dbReference type="EMBL" id="JAGGLM010000001">
    <property type="protein sequence ID" value="MBP2031799.1"/>
    <property type="molecule type" value="Genomic_DNA"/>
</dbReference>
<comment type="similarity">
    <text evidence="5">Belongs to the anthranilate phosphoribosyltransferase family.</text>
</comment>
<evidence type="ECO:0000259" key="7">
    <source>
        <dbReference type="Pfam" id="PF02885"/>
    </source>
</evidence>
<organism evidence="8 9">
    <name type="scientific">Clostridium algifaecis</name>
    <dbReference type="NCBI Taxonomy" id="1472040"/>
    <lineage>
        <taxon>Bacteria</taxon>
        <taxon>Bacillati</taxon>
        <taxon>Bacillota</taxon>
        <taxon>Clostridia</taxon>
        <taxon>Eubacteriales</taxon>
        <taxon>Clostridiaceae</taxon>
        <taxon>Clostridium</taxon>
    </lineage>
</organism>
<dbReference type="Gene3D" id="3.40.1030.10">
    <property type="entry name" value="Nucleoside phosphorylase/phosphoribosyltransferase catalytic domain"/>
    <property type="match status" value="1"/>
</dbReference>
<keyword evidence="5" id="KW-0479">Metal-binding</keyword>
<dbReference type="GO" id="GO:0004048">
    <property type="term" value="F:anthranilate phosphoribosyltransferase activity"/>
    <property type="evidence" value="ECO:0007669"/>
    <property type="project" value="UniProtKB-EC"/>
</dbReference>
<feature type="binding site" evidence="5">
    <location>
        <position position="92"/>
    </location>
    <ligand>
        <name>Mg(2+)</name>
        <dbReference type="ChEBI" id="CHEBI:18420"/>
        <label>1</label>
    </ligand>
</feature>
<keyword evidence="5" id="KW-0028">Amino-acid biosynthesis</keyword>
<feature type="binding site" evidence="5">
    <location>
        <position position="111"/>
    </location>
    <ligand>
        <name>anthranilate</name>
        <dbReference type="ChEBI" id="CHEBI:16567"/>
        <label>1</label>
    </ligand>
</feature>
<evidence type="ECO:0000313" key="9">
    <source>
        <dbReference type="Proteomes" id="UP001519307"/>
    </source>
</evidence>
<feature type="binding site" evidence="5">
    <location>
        <begin position="90"/>
        <end position="93"/>
    </location>
    <ligand>
        <name>5-phospho-alpha-D-ribose 1-diphosphate</name>
        <dbReference type="ChEBI" id="CHEBI:58017"/>
    </ligand>
</feature>
<comment type="function">
    <text evidence="5">Catalyzes the transfer of the phosphoribosyl group of 5-phosphorylribose-1-pyrophosphate (PRPP) to anthranilate to yield N-(5'-phosphoribosyl)-anthranilate (PRA).</text>
</comment>
<name>A0ABS4KP34_9CLOT</name>
<feature type="domain" description="Glycosyl transferase family 3" evidence="6">
    <location>
        <begin position="75"/>
        <end position="322"/>
    </location>
</feature>
<dbReference type="PANTHER" id="PTHR43285">
    <property type="entry name" value="ANTHRANILATE PHOSPHORIBOSYLTRANSFERASE"/>
    <property type="match status" value="1"/>
</dbReference>
<dbReference type="EC" id="2.4.2.18" evidence="5"/>
<evidence type="ECO:0000313" key="8">
    <source>
        <dbReference type="EMBL" id="MBP2031799.1"/>
    </source>
</evidence>
<feature type="binding site" evidence="5">
    <location>
        <begin position="83"/>
        <end position="84"/>
    </location>
    <ligand>
        <name>5-phospho-alpha-D-ribose 1-diphosphate</name>
        <dbReference type="ChEBI" id="CHEBI:58017"/>
    </ligand>
</feature>
<evidence type="ECO:0000259" key="6">
    <source>
        <dbReference type="Pfam" id="PF00591"/>
    </source>
</evidence>
<comment type="catalytic activity">
    <reaction evidence="5">
        <text>N-(5-phospho-beta-D-ribosyl)anthranilate + diphosphate = 5-phospho-alpha-D-ribose 1-diphosphate + anthranilate</text>
        <dbReference type="Rhea" id="RHEA:11768"/>
        <dbReference type="ChEBI" id="CHEBI:16567"/>
        <dbReference type="ChEBI" id="CHEBI:18277"/>
        <dbReference type="ChEBI" id="CHEBI:33019"/>
        <dbReference type="ChEBI" id="CHEBI:58017"/>
        <dbReference type="EC" id="2.4.2.18"/>
    </reaction>
</comment>
<feature type="binding site" evidence="5">
    <location>
        <position position="88"/>
    </location>
    <ligand>
        <name>5-phospho-alpha-D-ribose 1-diphosphate</name>
        <dbReference type="ChEBI" id="CHEBI:58017"/>
    </ligand>
</feature>
<dbReference type="InterPro" id="IPR005940">
    <property type="entry name" value="Anthranilate_Pribosyl_Tfrase"/>
</dbReference>
<feature type="binding site" evidence="5">
    <location>
        <position position="80"/>
    </location>
    <ligand>
        <name>anthranilate</name>
        <dbReference type="ChEBI" id="CHEBI:16567"/>
        <label>1</label>
    </ligand>
</feature>
<feature type="binding site" evidence="5">
    <location>
        <position position="166"/>
    </location>
    <ligand>
        <name>anthranilate</name>
        <dbReference type="ChEBI" id="CHEBI:16567"/>
        <label>2</label>
    </ligand>
</feature>
<feature type="binding site" evidence="5">
    <location>
        <position position="226"/>
    </location>
    <ligand>
        <name>Mg(2+)</name>
        <dbReference type="ChEBI" id="CHEBI:18420"/>
        <label>1</label>
    </ligand>
</feature>
<keyword evidence="5" id="KW-0460">Magnesium</keyword>
<accession>A0ABS4KP34</accession>
<keyword evidence="9" id="KW-1185">Reference proteome</keyword>
<dbReference type="InterPro" id="IPR035902">
    <property type="entry name" value="Nuc_phospho_transferase"/>
</dbReference>
<keyword evidence="3 5" id="KW-0822">Tryptophan biosynthesis</keyword>
<evidence type="ECO:0000256" key="4">
    <source>
        <dbReference type="ARBA" id="ARBA00023141"/>
    </source>
</evidence>
<dbReference type="Proteomes" id="UP001519307">
    <property type="component" value="Unassembled WGS sequence"/>
</dbReference>
<proteinExistence type="inferred from homology"/>